<keyword evidence="2" id="KW-0812">Transmembrane</keyword>
<feature type="region of interest" description="Disordered" evidence="1">
    <location>
        <begin position="64"/>
        <end position="85"/>
    </location>
</feature>
<dbReference type="EMBL" id="PEXT01000057">
    <property type="protein sequence ID" value="PIS43177.1"/>
    <property type="molecule type" value="Genomic_DNA"/>
</dbReference>
<dbReference type="Proteomes" id="UP000228687">
    <property type="component" value="Unassembled WGS sequence"/>
</dbReference>
<comment type="caution">
    <text evidence="3">The sequence shown here is derived from an EMBL/GenBank/DDBJ whole genome shotgun (WGS) entry which is preliminary data.</text>
</comment>
<dbReference type="AlphaFoldDB" id="A0A2H0YXG3"/>
<keyword evidence="2" id="KW-1133">Transmembrane helix</keyword>
<reference evidence="4" key="1">
    <citation type="submission" date="2017-09" db="EMBL/GenBank/DDBJ databases">
        <title>Depth-based differentiation of microbial function through sediment-hosted aquifers and enrichment of novel symbionts in the deep terrestrial subsurface.</title>
        <authorList>
            <person name="Probst A.J."/>
            <person name="Ladd B."/>
            <person name="Jarett J.K."/>
            <person name="Geller-Mcgrath D.E."/>
            <person name="Sieber C.M.K."/>
            <person name="Emerson J.B."/>
            <person name="Anantharaman K."/>
            <person name="Thomas B.C."/>
            <person name="Malmstrom R."/>
            <person name="Stieglmeier M."/>
            <person name="Klingl A."/>
            <person name="Woyke T."/>
            <person name="Ryan C.M."/>
            <person name="Banfield J.F."/>
        </authorList>
    </citation>
    <scope>NUCLEOTIDE SEQUENCE [LARGE SCALE GENOMIC DNA]</scope>
</reference>
<protein>
    <submittedName>
        <fullName evidence="3">Uncharacterized protein</fullName>
    </submittedName>
</protein>
<organism evidence="3 4">
    <name type="scientific">Candidatus Kaiserbacteria bacterium CG08_land_8_20_14_0_20_50_21</name>
    <dbReference type="NCBI Taxonomy" id="1974604"/>
    <lineage>
        <taxon>Bacteria</taxon>
        <taxon>Candidatus Kaiseribacteriota</taxon>
    </lineage>
</organism>
<gene>
    <name evidence="3" type="ORF">COT23_02715</name>
</gene>
<evidence type="ECO:0000256" key="1">
    <source>
        <dbReference type="SAM" id="MobiDB-lite"/>
    </source>
</evidence>
<evidence type="ECO:0000256" key="2">
    <source>
        <dbReference type="SAM" id="Phobius"/>
    </source>
</evidence>
<name>A0A2H0YXG3_9BACT</name>
<proteinExistence type="predicted"/>
<feature type="transmembrane region" description="Helical" evidence="2">
    <location>
        <begin position="42"/>
        <end position="60"/>
    </location>
</feature>
<sequence>MTDIQFEEEPQYQHSALPDKKPFFIRLVLATGVISTDKAAEYVLLGFAVVCLCIALFIFMNSGPPKPPPADQIMWNARSDATPRR</sequence>
<evidence type="ECO:0000313" key="3">
    <source>
        <dbReference type="EMBL" id="PIS43177.1"/>
    </source>
</evidence>
<evidence type="ECO:0000313" key="4">
    <source>
        <dbReference type="Proteomes" id="UP000228687"/>
    </source>
</evidence>
<keyword evidence="2" id="KW-0472">Membrane</keyword>
<accession>A0A2H0YXG3</accession>